<evidence type="ECO:0008006" key="4">
    <source>
        <dbReference type="Google" id="ProtNLM"/>
    </source>
</evidence>
<gene>
    <name evidence="2" type="ORF">CSSPTR1EN2_LOCUS5039</name>
</gene>
<keyword evidence="1" id="KW-1133">Transmembrane helix</keyword>
<dbReference type="EMBL" id="OZ019904">
    <property type="protein sequence ID" value="CAK9199643.1"/>
    <property type="molecule type" value="Genomic_DNA"/>
</dbReference>
<dbReference type="PANTHER" id="PTHR33287:SF11">
    <property type="entry name" value="OS03G0778400 PROTEIN"/>
    <property type="match status" value="1"/>
</dbReference>
<dbReference type="Proteomes" id="UP001497512">
    <property type="component" value="Chromosome 12"/>
</dbReference>
<evidence type="ECO:0000313" key="3">
    <source>
        <dbReference type="Proteomes" id="UP001497512"/>
    </source>
</evidence>
<keyword evidence="1" id="KW-0812">Transmembrane</keyword>
<keyword evidence="3" id="KW-1185">Reference proteome</keyword>
<proteinExistence type="predicted"/>
<organism evidence="2 3">
    <name type="scientific">Sphagnum troendelagicum</name>
    <dbReference type="NCBI Taxonomy" id="128251"/>
    <lineage>
        <taxon>Eukaryota</taxon>
        <taxon>Viridiplantae</taxon>
        <taxon>Streptophyta</taxon>
        <taxon>Embryophyta</taxon>
        <taxon>Bryophyta</taxon>
        <taxon>Sphagnophytina</taxon>
        <taxon>Sphagnopsida</taxon>
        <taxon>Sphagnales</taxon>
        <taxon>Sphagnaceae</taxon>
        <taxon>Sphagnum</taxon>
    </lineage>
</organism>
<feature type="transmembrane region" description="Helical" evidence="1">
    <location>
        <begin position="251"/>
        <end position="273"/>
    </location>
</feature>
<accession>A0ABP0TM70</accession>
<sequence length="276" mass="31086">MTSGELGPADFIDKDENLNAMANERRRLIDQNPHVRVDIEAIKLNVRAPELLRLVDHNPEARVEIVVGAINLNFSAAEPPPVTDQESDADDVNENKIKAQSLRIIDEDPEKKLFLQNWETERSDLNKKINSKSTDVITVKADLYQFIGLYSVFQGVILTAVAQSSALSCNISWAPGLLSLFASVVTLASVYSKLDYYHNQKNIVDDWKNGEANLTSQIDDFKINGDIPDKRNQADSNWQKKRRKREQSFEMALTMTTLAIFSLIVFASCFVILCPK</sequence>
<dbReference type="PANTHER" id="PTHR33287">
    <property type="entry name" value="OS03G0453550 PROTEIN"/>
    <property type="match status" value="1"/>
</dbReference>
<name>A0ABP0TM70_9BRYO</name>
<reference evidence="2" key="1">
    <citation type="submission" date="2024-02" db="EMBL/GenBank/DDBJ databases">
        <authorList>
            <consortium name="ELIXIR-Norway"/>
            <consortium name="Elixir Norway"/>
        </authorList>
    </citation>
    <scope>NUCLEOTIDE SEQUENCE</scope>
</reference>
<evidence type="ECO:0000313" key="2">
    <source>
        <dbReference type="EMBL" id="CAK9199643.1"/>
    </source>
</evidence>
<keyword evidence="1" id="KW-0472">Membrane</keyword>
<evidence type="ECO:0000256" key="1">
    <source>
        <dbReference type="SAM" id="Phobius"/>
    </source>
</evidence>
<protein>
    <recommendedName>
        <fullName evidence="4">SMODS and SLOG-associating 2TM effector domain-containing protein</fullName>
    </recommendedName>
</protein>